<dbReference type="EMBL" id="LEKV01005084">
    <property type="protein sequence ID" value="KVH91027.1"/>
    <property type="molecule type" value="Genomic_DNA"/>
</dbReference>
<dbReference type="STRING" id="59895.A0A124SBL7"/>
<evidence type="ECO:0000259" key="5">
    <source>
        <dbReference type="Pfam" id="PF13178"/>
    </source>
</evidence>
<reference evidence="6 7" key="1">
    <citation type="journal article" date="2016" name="Sci. Rep.">
        <title>The genome sequence of the outbreeding globe artichoke constructed de novo incorporating a phase-aware low-pass sequencing strategy of F1 progeny.</title>
        <authorList>
            <person name="Scaglione D."/>
            <person name="Reyes-Chin-Wo S."/>
            <person name="Acquadro A."/>
            <person name="Froenicke L."/>
            <person name="Portis E."/>
            <person name="Beitel C."/>
            <person name="Tirone M."/>
            <person name="Mauro R."/>
            <person name="Lo Monaco A."/>
            <person name="Mauromicale G."/>
            <person name="Faccioli P."/>
            <person name="Cattivelli L."/>
            <person name="Rieseberg L."/>
            <person name="Michelmore R."/>
            <person name="Lanteri S."/>
        </authorList>
    </citation>
    <scope>NUCLEOTIDE SEQUENCE [LARGE SCALE GENOMIC DNA]</scope>
    <source>
        <strain evidence="6">2C</strain>
    </source>
</reference>
<dbReference type="PANTHER" id="PTHR32295:SF268">
    <property type="entry name" value="IQ MOTIF, EF-HAND BINDING SITE-RELATED"/>
    <property type="match status" value="1"/>
</dbReference>
<feature type="region of interest" description="Disordered" evidence="4">
    <location>
        <begin position="228"/>
        <end position="263"/>
    </location>
</feature>
<dbReference type="InterPro" id="IPR000048">
    <property type="entry name" value="IQ_motif_EF-hand-BS"/>
</dbReference>
<comment type="similarity">
    <text evidence="2">Belongs to the IQD family.</text>
</comment>
<feature type="domain" description="DUF4005" evidence="5">
    <location>
        <begin position="239"/>
        <end position="329"/>
    </location>
</feature>
<evidence type="ECO:0000313" key="7">
    <source>
        <dbReference type="Proteomes" id="UP000243975"/>
    </source>
</evidence>
<dbReference type="AlphaFoldDB" id="A0A124SBL7"/>
<gene>
    <name evidence="6" type="ORF">Ccrd_006973</name>
</gene>
<feature type="compositionally biased region" description="Low complexity" evidence="4">
    <location>
        <begin position="250"/>
        <end position="261"/>
    </location>
</feature>
<comment type="subunit">
    <text evidence="3">Binds to multiple calmodulin (CaM) in the presence of Ca(2+) and CaM-like proteins.</text>
</comment>
<accession>A0A124SBL7</accession>
<evidence type="ECO:0000256" key="1">
    <source>
        <dbReference type="ARBA" id="ARBA00022860"/>
    </source>
</evidence>
<organism evidence="6 7">
    <name type="scientific">Cynara cardunculus var. scolymus</name>
    <name type="common">Globe artichoke</name>
    <name type="synonym">Cynara scolymus</name>
    <dbReference type="NCBI Taxonomy" id="59895"/>
    <lineage>
        <taxon>Eukaryota</taxon>
        <taxon>Viridiplantae</taxon>
        <taxon>Streptophyta</taxon>
        <taxon>Embryophyta</taxon>
        <taxon>Tracheophyta</taxon>
        <taxon>Spermatophyta</taxon>
        <taxon>Magnoliopsida</taxon>
        <taxon>eudicotyledons</taxon>
        <taxon>Gunneridae</taxon>
        <taxon>Pentapetalae</taxon>
        <taxon>asterids</taxon>
        <taxon>campanulids</taxon>
        <taxon>Asterales</taxon>
        <taxon>Asteraceae</taxon>
        <taxon>Carduoideae</taxon>
        <taxon>Cardueae</taxon>
        <taxon>Carduinae</taxon>
        <taxon>Cynara</taxon>
    </lineage>
</organism>
<dbReference type="GO" id="GO:0005516">
    <property type="term" value="F:calmodulin binding"/>
    <property type="evidence" value="ECO:0007669"/>
    <property type="project" value="UniProtKB-KW"/>
</dbReference>
<evidence type="ECO:0000256" key="3">
    <source>
        <dbReference type="ARBA" id="ARBA00024378"/>
    </source>
</evidence>
<dbReference type="Pfam" id="PF13178">
    <property type="entry name" value="DUF4005"/>
    <property type="match status" value="1"/>
</dbReference>
<dbReference type="PROSITE" id="PS50096">
    <property type="entry name" value="IQ"/>
    <property type="match status" value="1"/>
</dbReference>
<dbReference type="CDD" id="cd23767">
    <property type="entry name" value="IQCD"/>
    <property type="match status" value="1"/>
</dbReference>
<comment type="caution">
    <text evidence="6">The sequence shown here is derived from an EMBL/GenBank/DDBJ whole genome shotgun (WGS) entry which is preliminary data.</text>
</comment>
<dbReference type="SMART" id="SM00015">
    <property type="entry name" value="IQ"/>
    <property type="match status" value="1"/>
</dbReference>
<keyword evidence="7" id="KW-1185">Reference proteome</keyword>
<dbReference type="OMA" id="DAVNDHW"/>
<dbReference type="InterPro" id="IPR025064">
    <property type="entry name" value="DUF4005"/>
</dbReference>
<sequence>MGKKGTWFSAIKRLFTSNSKLNNEPKQNKARFKHGSFFPRFREPSSIEKILGEIDQQHNLHLLQQSQPPSSTPTITSPTLVHHEITEPPLQRLSATRIQAAFRGYMARRSFNSKPLTTGLLRLQALVRGQHVKRQTVNAMKQMQLLSLEMGDEYWDDSLITKEEREARLQRKVEAVIKREKAMAYAYSHQLWKTTPNSAQNSIRSGGYPWWWSRLERQFPCDVKNNQFASTPSRATPVSPRLIKKQNNQSPMSSRSMVPPRTRQRMRYSMKDDDSLMSCPAFSVPNYMSPTVSAKAKARPTSNPKDRMPSSPGSERRFSFPPTPNSNGSLNWKKGSGSSRKHKSPGSIGELSMDSAISVERRKAFNRFV</sequence>
<proteinExistence type="inferred from homology"/>
<name>A0A124SBL7_CYNCS</name>
<dbReference type="PANTHER" id="PTHR32295">
    <property type="entry name" value="IQ-DOMAIN 5-RELATED"/>
    <property type="match status" value="1"/>
</dbReference>
<feature type="region of interest" description="Disordered" evidence="4">
    <location>
        <begin position="291"/>
        <end position="356"/>
    </location>
</feature>
<dbReference type="Pfam" id="PF00612">
    <property type="entry name" value="IQ"/>
    <property type="match status" value="1"/>
</dbReference>
<dbReference type="Proteomes" id="UP000243975">
    <property type="component" value="Unassembled WGS sequence"/>
</dbReference>
<dbReference type="Gene3D" id="1.20.5.190">
    <property type="match status" value="1"/>
</dbReference>
<evidence type="ECO:0000256" key="4">
    <source>
        <dbReference type="SAM" id="MobiDB-lite"/>
    </source>
</evidence>
<protein>
    <recommendedName>
        <fullName evidence="5">DUF4005 domain-containing protein</fullName>
    </recommendedName>
</protein>
<evidence type="ECO:0000313" key="6">
    <source>
        <dbReference type="EMBL" id="KVH91027.1"/>
    </source>
</evidence>
<feature type="compositionally biased region" description="Basic and acidic residues" evidence="4">
    <location>
        <begin position="304"/>
        <end position="318"/>
    </location>
</feature>
<dbReference type="Gramene" id="KVH91027">
    <property type="protein sequence ID" value="KVH91027"/>
    <property type="gene ID" value="Ccrd_006973"/>
</dbReference>
<evidence type="ECO:0000256" key="2">
    <source>
        <dbReference type="ARBA" id="ARBA00024341"/>
    </source>
</evidence>
<keyword evidence="1" id="KW-0112">Calmodulin-binding</keyword>